<keyword evidence="8 9" id="KW-0289">Folate biosynthesis</keyword>
<dbReference type="InterPro" id="IPR011005">
    <property type="entry name" value="Dihydropteroate_synth-like_sf"/>
</dbReference>
<dbReference type="PANTHER" id="PTHR20941:SF1">
    <property type="entry name" value="FOLIC ACID SYNTHESIS PROTEIN FOL1"/>
    <property type="match status" value="1"/>
</dbReference>
<dbReference type="SUPFAM" id="SSF51717">
    <property type="entry name" value="Dihydropteroate synthetase-like"/>
    <property type="match status" value="1"/>
</dbReference>
<sequence length="329" mass="34081">MASVAGVNGSSFQAWGGIALAPRPCYLVRVTETWQHARGALSLDHCLVMAVVNATPDSFYDKGRWIVSPAQQPDVSVVMGECRRWVELGADILDVGGESTRPGATPVDEATELERILPIITGLRADPELAAAPISVDTRHARVAEAALAAGAAIVNDVSGLADPQMARVVAEAGAGLVIGHLRGEPATMQAEPRFDDLLGEVADELGRSVARAEAAGVARERIVVDPGVGFGKTRAQSAALVGAGDFLRARTGCPVLIGASRKRFLAALTGGKPVEERMLASVVAAVVAATRGAAAVRVHDVGETVEALRVRGGIEAELSRAAAAARDR</sequence>
<dbReference type="EC" id="2.5.1.15" evidence="4 9"/>
<dbReference type="InterPro" id="IPR045031">
    <property type="entry name" value="DHP_synth-like"/>
</dbReference>
<keyword evidence="6 9" id="KW-0479">Metal-binding</keyword>
<evidence type="ECO:0000256" key="9">
    <source>
        <dbReference type="RuleBase" id="RU361205"/>
    </source>
</evidence>
<evidence type="ECO:0000256" key="5">
    <source>
        <dbReference type="ARBA" id="ARBA00022679"/>
    </source>
</evidence>
<evidence type="ECO:0000256" key="1">
    <source>
        <dbReference type="ARBA" id="ARBA00000012"/>
    </source>
</evidence>
<comment type="similarity">
    <text evidence="9">Belongs to the DHPS family.</text>
</comment>
<dbReference type="GO" id="GO:0046656">
    <property type="term" value="P:folic acid biosynthetic process"/>
    <property type="evidence" value="ECO:0007669"/>
    <property type="project" value="UniProtKB-KW"/>
</dbReference>
<dbReference type="GO" id="GO:0005829">
    <property type="term" value="C:cytosol"/>
    <property type="evidence" value="ECO:0007669"/>
    <property type="project" value="TreeGrafter"/>
</dbReference>
<gene>
    <name evidence="11" type="primary">folP</name>
    <name evidence="11" type="ORF">ENSA5_66950</name>
</gene>
<comment type="caution">
    <text evidence="11">The sequence shown here is derived from an EMBL/GenBank/DDBJ whole genome shotgun (WGS) entry which is preliminary data.</text>
</comment>
<keyword evidence="5 9" id="KW-0808">Transferase</keyword>
<dbReference type="InterPro" id="IPR000489">
    <property type="entry name" value="Pterin-binding_dom"/>
</dbReference>
<evidence type="ECO:0000313" key="11">
    <source>
        <dbReference type="EMBL" id="PRP90173.1"/>
    </source>
</evidence>
<keyword evidence="7 9" id="KW-0460">Magnesium</keyword>
<dbReference type="GO" id="GO:0046654">
    <property type="term" value="P:tetrahydrofolate biosynthetic process"/>
    <property type="evidence" value="ECO:0007669"/>
    <property type="project" value="UniProtKB-UniPathway"/>
</dbReference>
<dbReference type="GO" id="GO:0046872">
    <property type="term" value="F:metal ion binding"/>
    <property type="evidence" value="ECO:0007669"/>
    <property type="project" value="UniProtKB-KW"/>
</dbReference>
<evidence type="ECO:0000256" key="7">
    <source>
        <dbReference type="ARBA" id="ARBA00022842"/>
    </source>
</evidence>
<name>A0A2S9XBE0_9BACT</name>
<dbReference type="PANTHER" id="PTHR20941">
    <property type="entry name" value="FOLATE SYNTHESIS PROTEINS"/>
    <property type="match status" value="1"/>
</dbReference>
<feature type="domain" description="Pterin-binding" evidence="10">
    <location>
        <begin position="46"/>
        <end position="310"/>
    </location>
</feature>
<dbReference type="EMBL" id="PVNK01000292">
    <property type="protein sequence ID" value="PRP90173.1"/>
    <property type="molecule type" value="Genomic_DNA"/>
</dbReference>
<evidence type="ECO:0000259" key="10">
    <source>
        <dbReference type="PROSITE" id="PS50972"/>
    </source>
</evidence>
<evidence type="ECO:0000256" key="8">
    <source>
        <dbReference type="ARBA" id="ARBA00022909"/>
    </source>
</evidence>
<evidence type="ECO:0000313" key="12">
    <source>
        <dbReference type="Proteomes" id="UP000237968"/>
    </source>
</evidence>
<evidence type="ECO:0000256" key="4">
    <source>
        <dbReference type="ARBA" id="ARBA00012458"/>
    </source>
</evidence>
<comment type="pathway">
    <text evidence="3 9">Cofactor biosynthesis; tetrahydrofolate biosynthesis; 7,8-dihydrofolate from 2-amino-4-hydroxy-6-hydroxymethyl-7,8-dihydropteridine diphosphate and 4-aminobenzoate: step 1/2.</text>
</comment>
<proteinExistence type="inferred from homology"/>
<organism evidence="11 12">
    <name type="scientific">Enhygromyxa salina</name>
    <dbReference type="NCBI Taxonomy" id="215803"/>
    <lineage>
        <taxon>Bacteria</taxon>
        <taxon>Pseudomonadati</taxon>
        <taxon>Myxococcota</taxon>
        <taxon>Polyangia</taxon>
        <taxon>Nannocystales</taxon>
        <taxon>Nannocystaceae</taxon>
        <taxon>Enhygromyxa</taxon>
    </lineage>
</organism>
<protein>
    <recommendedName>
        <fullName evidence="4 9">Dihydropteroate synthase</fullName>
        <shortName evidence="9">DHPS</shortName>
        <ecNumber evidence="4 9">2.5.1.15</ecNumber>
    </recommendedName>
    <alternativeName>
        <fullName evidence="9">Dihydropteroate pyrophosphorylase</fullName>
    </alternativeName>
</protein>
<dbReference type="UniPathway" id="UPA00077">
    <property type="reaction ID" value="UER00156"/>
</dbReference>
<keyword evidence="12" id="KW-1185">Reference proteome</keyword>
<dbReference type="NCBIfam" id="TIGR01496">
    <property type="entry name" value="DHPS"/>
    <property type="match status" value="1"/>
</dbReference>
<evidence type="ECO:0000256" key="2">
    <source>
        <dbReference type="ARBA" id="ARBA00001946"/>
    </source>
</evidence>
<dbReference type="PROSITE" id="PS50972">
    <property type="entry name" value="PTERIN_BINDING"/>
    <property type="match status" value="1"/>
</dbReference>
<accession>A0A2S9XBE0</accession>
<comment type="function">
    <text evidence="9">Catalyzes the condensation of para-aminobenzoate (pABA) with 6-hydroxymethyl-7,8-dihydropterin diphosphate (DHPt-PP) to form 7,8-dihydropteroate (H2Pte), the immediate precursor of folate derivatives.</text>
</comment>
<reference evidence="11 12" key="1">
    <citation type="submission" date="2018-03" db="EMBL/GenBank/DDBJ databases">
        <title>Draft Genome Sequences of the Obligatory Marine Myxobacteria Enhygromyxa salina SWB005.</title>
        <authorList>
            <person name="Poehlein A."/>
            <person name="Moghaddam J.A."/>
            <person name="Harms H."/>
            <person name="Alanjari M."/>
            <person name="Koenig G.M."/>
            <person name="Daniel R."/>
            <person name="Schaeberle T.F."/>
        </authorList>
    </citation>
    <scope>NUCLEOTIDE SEQUENCE [LARGE SCALE GENOMIC DNA]</scope>
    <source>
        <strain evidence="11 12">SWB005</strain>
    </source>
</reference>
<comment type="catalytic activity">
    <reaction evidence="1">
        <text>(7,8-dihydropterin-6-yl)methyl diphosphate + 4-aminobenzoate = 7,8-dihydropteroate + diphosphate</text>
        <dbReference type="Rhea" id="RHEA:19949"/>
        <dbReference type="ChEBI" id="CHEBI:17836"/>
        <dbReference type="ChEBI" id="CHEBI:17839"/>
        <dbReference type="ChEBI" id="CHEBI:33019"/>
        <dbReference type="ChEBI" id="CHEBI:72950"/>
        <dbReference type="EC" id="2.5.1.15"/>
    </reaction>
</comment>
<comment type="cofactor">
    <cofactor evidence="2 9">
        <name>Mg(2+)</name>
        <dbReference type="ChEBI" id="CHEBI:18420"/>
    </cofactor>
</comment>
<dbReference type="Gene3D" id="3.20.20.20">
    <property type="entry name" value="Dihydropteroate synthase-like"/>
    <property type="match status" value="1"/>
</dbReference>
<dbReference type="AlphaFoldDB" id="A0A2S9XBE0"/>
<dbReference type="InterPro" id="IPR006390">
    <property type="entry name" value="DHP_synth_dom"/>
</dbReference>
<evidence type="ECO:0000256" key="6">
    <source>
        <dbReference type="ARBA" id="ARBA00022723"/>
    </source>
</evidence>
<dbReference type="Pfam" id="PF00809">
    <property type="entry name" value="Pterin_bind"/>
    <property type="match status" value="1"/>
</dbReference>
<dbReference type="Proteomes" id="UP000237968">
    <property type="component" value="Unassembled WGS sequence"/>
</dbReference>
<dbReference type="PROSITE" id="PS00793">
    <property type="entry name" value="DHPS_2"/>
    <property type="match status" value="1"/>
</dbReference>
<dbReference type="PROSITE" id="PS00792">
    <property type="entry name" value="DHPS_1"/>
    <property type="match status" value="1"/>
</dbReference>
<evidence type="ECO:0000256" key="3">
    <source>
        <dbReference type="ARBA" id="ARBA00004763"/>
    </source>
</evidence>
<dbReference type="GO" id="GO:0004156">
    <property type="term" value="F:dihydropteroate synthase activity"/>
    <property type="evidence" value="ECO:0007669"/>
    <property type="project" value="UniProtKB-EC"/>
</dbReference>